<evidence type="ECO:0000313" key="1">
    <source>
        <dbReference type="EMBL" id="MDR6223273.1"/>
    </source>
</evidence>
<dbReference type="Proteomes" id="UP001185015">
    <property type="component" value="Unassembled WGS sequence"/>
</dbReference>
<gene>
    <name evidence="1" type="ORF">J2750_001738</name>
</gene>
<keyword evidence="2" id="KW-1185">Reference proteome</keyword>
<dbReference type="AlphaFoldDB" id="A0AA90U0Y8"/>
<accession>A0AA90U0Y8</accession>
<sequence>MIRKSRAHHKIPEDTHKIIFEILVVCFILRELLIFIKDYKVIYLDIIEGIFRKFVDN</sequence>
<dbReference type="EMBL" id="JAVDQI010000006">
    <property type="protein sequence ID" value="MDR6223273.1"/>
    <property type="molecule type" value="Genomic_DNA"/>
</dbReference>
<reference evidence="1 2" key="1">
    <citation type="submission" date="2023-07" db="EMBL/GenBank/DDBJ databases">
        <title>Genomic Encyclopedia of Type Strains, Phase IV (KMG-IV): sequencing the most valuable type-strain genomes for metagenomic binning, comparative biology and taxonomic classification.</title>
        <authorList>
            <person name="Goeker M."/>
        </authorList>
    </citation>
    <scope>NUCLEOTIDE SEQUENCE [LARGE SCALE GENOMIC DNA]</scope>
    <source>
        <strain evidence="1 2">DSM 17273</strain>
    </source>
</reference>
<proteinExistence type="predicted"/>
<name>A0AA90U0Y8_9EURY</name>
<organism evidence="1 2">
    <name type="scientific">Methanococcoides alaskense</name>
    <dbReference type="NCBI Taxonomy" id="325778"/>
    <lineage>
        <taxon>Archaea</taxon>
        <taxon>Methanobacteriati</taxon>
        <taxon>Methanobacteriota</taxon>
        <taxon>Stenosarchaea group</taxon>
        <taxon>Methanomicrobia</taxon>
        <taxon>Methanosarcinales</taxon>
        <taxon>Methanosarcinaceae</taxon>
        <taxon>Methanococcoides</taxon>
    </lineage>
</organism>
<evidence type="ECO:0000313" key="2">
    <source>
        <dbReference type="Proteomes" id="UP001185015"/>
    </source>
</evidence>
<comment type="caution">
    <text evidence="1">The sequence shown here is derived from an EMBL/GenBank/DDBJ whole genome shotgun (WGS) entry which is preliminary data.</text>
</comment>
<protein>
    <submittedName>
        <fullName evidence="1">Uncharacterized protein</fullName>
    </submittedName>
</protein>